<name>A6KG27_RAT</name>
<dbReference type="Proteomes" id="UP000234681">
    <property type="component" value="Chromosome 16"/>
</dbReference>
<reference evidence="2" key="1">
    <citation type="submission" date="2005-09" db="EMBL/GenBank/DDBJ databases">
        <authorList>
            <person name="Mural R.J."/>
            <person name="Li P.W."/>
            <person name="Adams M.D."/>
            <person name="Amanatides P.G."/>
            <person name="Baden-Tillson H."/>
            <person name="Barnstead M."/>
            <person name="Chin S.H."/>
            <person name="Dew I."/>
            <person name="Evans C.A."/>
            <person name="Ferriera S."/>
            <person name="Flanigan M."/>
            <person name="Fosler C."/>
            <person name="Glodek A."/>
            <person name="Gu Z."/>
            <person name="Holt R.A."/>
            <person name="Jennings D."/>
            <person name="Kraft C.L."/>
            <person name="Lu F."/>
            <person name="Nguyen T."/>
            <person name="Nusskern D.R."/>
            <person name="Pfannkoch C.M."/>
            <person name="Sitter C."/>
            <person name="Sutton G.G."/>
            <person name="Venter J.C."/>
            <person name="Wang Z."/>
            <person name="Woodage T."/>
            <person name="Zheng X.H."/>
            <person name="Zhong F."/>
        </authorList>
    </citation>
    <scope>NUCLEOTIDE SEQUENCE [LARGE SCALE GENOMIC DNA]</scope>
    <source>
        <strain>BN</strain>
        <strain evidence="2">Sprague-Dawley</strain>
    </source>
</reference>
<organism evidence="1 2">
    <name type="scientific">Rattus norvegicus</name>
    <name type="common">Rat</name>
    <dbReference type="NCBI Taxonomy" id="10116"/>
    <lineage>
        <taxon>Eukaryota</taxon>
        <taxon>Metazoa</taxon>
        <taxon>Chordata</taxon>
        <taxon>Craniata</taxon>
        <taxon>Vertebrata</taxon>
        <taxon>Euteleostomi</taxon>
        <taxon>Mammalia</taxon>
        <taxon>Eutheria</taxon>
        <taxon>Euarchontoglires</taxon>
        <taxon>Glires</taxon>
        <taxon>Rodentia</taxon>
        <taxon>Myomorpha</taxon>
        <taxon>Muroidea</taxon>
        <taxon>Muridae</taxon>
        <taxon>Murinae</taxon>
        <taxon>Rattus</taxon>
    </lineage>
</organism>
<gene>
    <name evidence="1" type="ORF">rCG_42323</name>
</gene>
<evidence type="ECO:0000313" key="1">
    <source>
        <dbReference type="EMBL" id="EDL88984.1"/>
    </source>
</evidence>
<protein>
    <submittedName>
        <fullName evidence="1">RCG42323</fullName>
    </submittedName>
</protein>
<dbReference type="EMBL" id="CH474046">
    <property type="protein sequence ID" value="EDL88984.1"/>
    <property type="molecule type" value="Genomic_DNA"/>
</dbReference>
<proteinExistence type="predicted"/>
<dbReference type="AlphaFoldDB" id="A6KG27"/>
<evidence type="ECO:0000313" key="2">
    <source>
        <dbReference type="Proteomes" id="UP000234681"/>
    </source>
</evidence>
<sequence length="36" mass="4188">MFKVFRSDGKKNKNKLLKRKIDFPPSFLLDGGDSFL</sequence>
<accession>A6KG27</accession>